<reference evidence="1 2" key="1">
    <citation type="submission" date="2016-06" db="EMBL/GenBank/DDBJ databases">
        <authorList>
            <person name="Haines A.N."/>
            <person name="Council K.R."/>
        </authorList>
    </citation>
    <scope>NUCLEOTIDE SEQUENCE [LARGE SCALE GENOMIC DNA]</scope>
    <source>
        <strain evidence="1 2">SP158-29</strain>
    </source>
</reference>
<sequence length="94" mass="10565">MKKINDIKSIRLIKIVQIILFLLGNVLLSKGFSSYFSYGILIVILLLAIPIPKQYKWGFTAEKTTFLRNNNAVIETAISLIIIISLAILIGIFI</sequence>
<organism evidence="1 2">
    <name type="scientific">Streptococcus parauberis</name>
    <dbReference type="NCBI Taxonomy" id="1348"/>
    <lineage>
        <taxon>Bacteria</taxon>
        <taxon>Bacillati</taxon>
        <taxon>Bacillota</taxon>
        <taxon>Bacilli</taxon>
        <taxon>Lactobacillales</taxon>
        <taxon>Streptococcaceae</taxon>
        <taxon>Streptococcus</taxon>
    </lineage>
</organism>
<dbReference type="OrthoDB" id="9931320at2"/>
<dbReference type="RefSeq" id="WP_003107585.1">
    <property type="nucleotide sequence ID" value="NZ_BAWT01000010.1"/>
</dbReference>
<evidence type="ECO:0000313" key="2">
    <source>
        <dbReference type="Proteomes" id="UP000217465"/>
    </source>
</evidence>
<proteinExistence type="predicted"/>
<protein>
    <submittedName>
        <fullName evidence="1">Uncharacterized protein</fullName>
    </submittedName>
</protein>
<accession>A0A0E2UFW3</accession>
<dbReference type="EMBL" id="NSGR01000005">
    <property type="protein sequence ID" value="PCH13260.1"/>
    <property type="molecule type" value="Genomic_DNA"/>
</dbReference>
<dbReference type="Proteomes" id="UP000217465">
    <property type="component" value="Unassembled WGS sequence"/>
</dbReference>
<comment type="caution">
    <text evidence="1">The sequence shown here is derived from an EMBL/GenBank/DDBJ whole genome shotgun (WGS) entry which is preliminary data.</text>
</comment>
<gene>
    <name evidence="1" type="ORF">A9Y57_00660</name>
</gene>
<name>A0A0E2UFW3_9STRE</name>
<dbReference type="AlphaFoldDB" id="A0A0E2UFW3"/>
<evidence type="ECO:0000313" key="1">
    <source>
        <dbReference type="EMBL" id="PCH13260.1"/>
    </source>
</evidence>